<dbReference type="InterPro" id="IPR001650">
    <property type="entry name" value="Helicase_C-like"/>
</dbReference>
<dbReference type="PROSITE" id="PS50089">
    <property type="entry name" value="ZF_RING_2"/>
    <property type="match status" value="1"/>
</dbReference>
<dbReference type="GO" id="GO:0016787">
    <property type="term" value="F:hydrolase activity"/>
    <property type="evidence" value="ECO:0007669"/>
    <property type="project" value="UniProtKB-KW"/>
</dbReference>
<keyword evidence="6" id="KW-0479">Metal-binding</keyword>
<dbReference type="SUPFAM" id="SSF57850">
    <property type="entry name" value="RING/U-box"/>
    <property type="match status" value="1"/>
</dbReference>
<feature type="compositionally biased region" description="Acidic residues" evidence="7">
    <location>
        <begin position="75"/>
        <end position="84"/>
    </location>
</feature>
<feature type="compositionally biased region" description="Polar residues" evidence="7">
    <location>
        <begin position="202"/>
        <end position="219"/>
    </location>
</feature>
<feature type="domain" description="Helicase ATP-binding" evidence="9">
    <location>
        <begin position="472"/>
        <end position="661"/>
    </location>
</feature>
<feature type="region of interest" description="Disordered" evidence="7">
    <location>
        <begin position="905"/>
        <end position="1083"/>
    </location>
</feature>
<dbReference type="GO" id="GO:0005634">
    <property type="term" value="C:nucleus"/>
    <property type="evidence" value="ECO:0007669"/>
    <property type="project" value="TreeGrafter"/>
</dbReference>
<dbReference type="InterPro" id="IPR014001">
    <property type="entry name" value="Helicase_ATP-bd"/>
</dbReference>
<keyword evidence="6" id="KW-0862">Zinc</keyword>
<keyword evidence="2" id="KW-0547">Nucleotide-binding</keyword>
<dbReference type="Proteomes" id="UP000799439">
    <property type="component" value="Unassembled WGS sequence"/>
</dbReference>
<keyword evidence="12" id="KW-1185">Reference proteome</keyword>
<dbReference type="PANTHER" id="PTHR45626">
    <property type="entry name" value="TRANSCRIPTION TERMINATION FACTOR 2-RELATED"/>
    <property type="match status" value="1"/>
</dbReference>
<dbReference type="GO" id="GO:0008270">
    <property type="term" value="F:zinc ion binding"/>
    <property type="evidence" value="ECO:0007669"/>
    <property type="project" value="UniProtKB-KW"/>
</dbReference>
<dbReference type="Gene3D" id="3.40.50.300">
    <property type="entry name" value="P-loop containing nucleotide triphosphate hydrolases"/>
    <property type="match status" value="1"/>
</dbReference>
<dbReference type="Pfam" id="PF13920">
    <property type="entry name" value="zf-C3HC4_3"/>
    <property type="match status" value="1"/>
</dbReference>
<evidence type="ECO:0000256" key="5">
    <source>
        <dbReference type="ARBA" id="ARBA00022840"/>
    </source>
</evidence>
<feature type="compositionally biased region" description="Polar residues" evidence="7">
    <location>
        <begin position="162"/>
        <end position="174"/>
    </location>
</feature>
<feature type="region of interest" description="Disordered" evidence="7">
    <location>
        <begin position="58"/>
        <end position="175"/>
    </location>
</feature>
<feature type="compositionally biased region" description="Basic residues" evidence="7">
    <location>
        <begin position="1027"/>
        <end position="1051"/>
    </location>
</feature>
<dbReference type="GO" id="GO:0005737">
    <property type="term" value="C:cytoplasm"/>
    <property type="evidence" value="ECO:0007669"/>
    <property type="project" value="TreeGrafter"/>
</dbReference>
<dbReference type="Gene3D" id="3.30.40.10">
    <property type="entry name" value="Zinc/RING finger domain, C3HC4 (zinc finger)"/>
    <property type="match status" value="1"/>
</dbReference>
<keyword evidence="3 11" id="KW-0378">Hydrolase</keyword>
<dbReference type="SMART" id="SM00487">
    <property type="entry name" value="DEXDc"/>
    <property type="match status" value="1"/>
</dbReference>
<name>A0A9P4IXN6_9PEZI</name>
<dbReference type="Pfam" id="PF00176">
    <property type="entry name" value="SNF2-rel_dom"/>
    <property type="match status" value="1"/>
</dbReference>
<dbReference type="GO" id="GO:0008094">
    <property type="term" value="F:ATP-dependent activity, acting on DNA"/>
    <property type="evidence" value="ECO:0007669"/>
    <property type="project" value="TreeGrafter"/>
</dbReference>
<dbReference type="SMART" id="SM00184">
    <property type="entry name" value="RING"/>
    <property type="match status" value="1"/>
</dbReference>
<organism evidence="11 12">
    <name type="scientific">Myriangium duriaei CBS 260.36</name>
    <dbReference type="NCBI Taxonomy" id="1168546"/>
    <lineage>
        <taxon>Eukaryota</taxon>
        <taxon>Fungi</taxon>
        <taxon>Dikarya</taxon>
        <taxon>Ascomycota</taxon>
        <taxon>Pezizomycotina</taxon>
        <taxon>Dothideomycetes</taxon>
        <taxon>Dothideomycetidae</taxon>
        <taxon>Myriangiales</taxon>
        <taxon>Myriangiaceae</taxon>
        <taxon>Myriangium</taxon>
    </lineage>
</organism>
<dbReference type="CDD" id="cd18793">
    <property type="entry name" value="SF2_C_SNF"/>
    <property type="match status" value="1"/>
</dbReference>
<comment type="caution">
    <text evidence="11">The sequence shown here is derived from an EMBL/GenBank/DDBJ whole genome shotgun (WGS) entry which is preliminary data.</text>
</comment>
<dbReference type="EMBL" id="ML996089">
    <property type="protein sequence ID" value="KAF2150744.1"/>
    <property type="molecule type" value="Genomic_DNA"/>
</dbReference>
<proteinExistence type="inferred from homology"/>
<dbReference type="InterPro" id="IPR049730">
    <property type="entry name" value="SNF2/RAD54-like_C"/>
</dbReference>
<dbReference type="GO" id="GO:0000724">
    <property type="term" value="P:double-strand break repair via homologous recombination"/>
    <property type="evidence" value="ECO:0007669"/>
    <property type="project" value="TreeGrafter"/>
</dbReference>
<dbReference type="InterPro" id="IPR001841">
    <property type="entry name" value="Znf_RING"/>
</dbReference>
<feature type="domain" description="RING-type" evidence="8">
    <location>
        <begin position="821"/>
        <end position="867"/>
    </location>
</feature>
<dbReference type="PANTHER" id="PTHR45626:SF16">
    <property type="entry name" value="ATP-DEPENDENT HELICASE ULS1"/>
    <property type="match status" value="1"/>
</dbReference>
<reference evidence="11" key="1">
    <citation type="journal article" date="2020" name="Stud. Mycol.">
        <title>101 Dothideomycetes genomes: a test case for predicting lifestyles and emergence of pathogens.</title>
        <authorList>
            <person name="Haridas S."/>
            <person name="Albert R."/>
            <person name="Binder M."/>
            <person name="Bloem J."/>
            <person name="Labutti K."/>
            <person name="Salamov A."/>
            <person name="Andreopoulos B."/>
            <person name="Baker S."/>
            <person name="Barry K."/>
            <person name="Bills G."/>
            <person name="Bluhm B."/>
            <person name="Cannon C."/>
            <person name="Castanera R."/>
            <person name="Culley D."/>
            <person name="Daum C."/>
            <person name="Ezra D."/>
            <person name="Gonzalez J."/>
            <person name="Henrissat B."/>
            <person name="Kuo A."/>
            <person name="Liang C."/>
            <person name="Lipzen A."/>
            <person name="Lutzoni F."/>
            <person name="Magnuson J."/>
            <person name="Mondo S."/>
            <person name="Nolan M."/>
            <person name="Ohm R."/>
            <person name="Pangilinan J."/>
            <person name="Park H.-J."/>
            <person name="Ramirez L."/>
            <person name="Alfaro M."/>
            <person name="Sun H."/>
            <person name="Tritt A."/>
            <person name="Yoshinaga Y."/>
            <person name="Zwiers L.-H."/>
            <person name="Turgeon B."/>
            <person name="Goodwin S."/>
            <person name="Spatafora J."/>
            <person name="Crous P."/>
            <person name="Grigoriev I."/>
        </authorList>
    </citation>
    <scope>NUCLEOTIDE SEQUENCE</scope>
    <source>
        <strain evidence="11">CBS 260.36</strain>
    </source>
</reference>
<dbReference type="InterPro" id="IPR038718">
    <property type="entry name" value="SNF2-like_sf"/>
</dbReference>
<protein>
    <submittedName>
        <fullName evidence="11">P-loop containing nucleoside triphosphate hydrolase protein</fullName>
    </submittedName>
</protein>
<feature type="region of interest" description="Disordered" evidence="7">
    <location>
        <begin position="299"/>
        <end position="329"/>
    </location>
</feature>
<dbReference type="InterPro" id="IPR013083">
    <property type="entry name" value="Znf_RING/FYVE/PHD"/>
</dbReference>
<evidence type="ECO:0000256" key="1">
    <source>
        <dbReference type="ARBA" id="ARBA00007025"/>
    </source>
</evidence>
<comment type="similarity">
    <text evidence="1">Belongs to the SNF2/RAD54 helicase family.</text>
</comment>
<evidence type="ECO:0000256" key="6">
    <source>
        <dbReference type="PROSITE-ProRule" id="PRU00175"/>
    </source>
</evidence>
<feature type="compositionally biased region" description="Basic residues" evidence="7">
    <location>
        <begin position="108"/>
        <end position="122"/>
    </location>
</feature>
<keyword evidence="5" id="KW-0067">ATP-binding</keyword>
<dbReference type="PROSITE" id="PS51192">
    <property type="entry name" value="HELICASE_ATP_BIND_1"/>
    <property type="match status" value="1"/>
</dbReference>
<sequence length="1292" mass="144812">MASPPSNSTAEELEDELIIQQTMLESLADTPDDDPAKHEIRTTIESLERRLRALNLQYAHSDSKSQSHSGASESEVVDSNDSDDTLSIGGDFSSKRAASFSPHEAREAKRRAHHIPSPHARRASATVRKYLSSSALERQRKAEEDARRRHREEEADAAFAMQLSQQGGESSSVAASRFQHDPTYASSTRIVPVKTEPHRPDQQTSRTLPWTQENAGRSTSIKRETVHQSSHDWGSGVVDLTLDSDGSGEDTGHRQPTGLSIGRYARTPQELVHAVHDPRQMPSSRDTMSRLMFAQNYPAQREQERRAQQEQDRRRADLEAAQHTQALQRQREQIAYRTSHGLQDGTSVYQMPGTFPGSSSMPMPSIYERQPTHSATTYSAFGRSLSSYHEELSRLGNLISTGEPVKKIPYGGIWDEDDESFNDEQTLDALKDLMDNIRPDEEIPIDERDVEVESMTVKLKPYQAAGLKWLQNQEEGTNKGSILADDMGLGKTIQAIALMSTRPSEEHLRKTNLIVAPVALLRQWKDEITTRLKRGRHAMSVFIHHGPQKKKSWEELRTFDVVITTFGTIASEMRKRDIFLARQKIDRDTRERPNEKCLFIGDRPDWYRVIIDEAQNIKNRSTQSSRGACLIKAKYRLCMTGTPMMNSVDELHSLIRFLRIRPYNDWTRFSSEFSKPIKSSSDDRRASAMQKLQALLKAILLRRQKKSTINGKPILILPERVVEATHPEFSPEERDFYTALETQQRINFNKYVAAGTVGKSYAHILVMLLRLRQACCHPHLIKDFGVAIAADISQETMDDIARGLDAGVVERIKASNGEFECPVCYDAVQNPAIFVPCGHDTCADCYVKIKEAAQGGDNGQAKCPNCRGLIDPKKVLDWETFKKIHIPVPAEDAPLIEAIVEEALDDSATESDDDETESESGSETESETESLDGFIVDDKDEVDEAEDSDDVAESSSRKGKLAPQRAGTINFSDSDSDTISESGSSKSKGKQIMRTQPDSVTAAIGENDQGADGMAIGERMLGSDGKAKRKTKGRRKRRAKGKSKGKGKGKAKSSSEKDKKKKKIPQRTLAELKKLASRNKGAKRQYLRQLREGFEMSTKIQTTMNLLKQIINETDEKIIVFSQWTSLLDLLEIPIDEQGWGYHRYDGSMNARDRADAIDEFKSTTRRPQVRLMLVSLKAGNAGLNLTCASQVIILDPFWNPYIEEQAIDRAHRLGQERQVHVHRLLIENTVEDRIMALQEEKRAMINEALDEGAGQALSRLSVQQLGYLFGLQPNPSASRQPAITAGGSGRR</sequence>
<evidence type="ECO:0000313" key="12">
    <source>
        <dbReference type="Proteomes" id="UP000799439"/>
    </source>
</evidence>
<dbReference type="InterPro" id="IPR000330">
    <property type="entry name" value="SNF2_N"/>
</dbReference>
<evidence type="ECO:0000259" key="8">
    <source>
        <dbReference type="PROSITE" id="PS50089"/>
    </source>
</evidence>
<dbReference type="CDD" id="cd18008">
    <property type="entry name" value="DEXDc_SHPRH-like"/>
    <property type="match status" value="1"/>
</dbReference>
<feature type="domain" description="Helicase C-terminal" evidence="10">
    <location>
        <begin position="1106"/>
        <end position="1262"/>
    </location>
</feature>
<evidence type="ECO:0000313" key="11">
    <source>
        <dbReference type="EMBL" id="KAF2150744.1"/>
    </source>
</evidence>
<dbReference type="PROSITE" id="PS51194">
    <property type="entry name" value="HELICASE_CTER"/>
    <property type="match status" value="1"/>
</dbReference>
<feature type="compositionally biased region" description="Basic and acidic residues" evidence="7">
    <location>
        <begin position="137"/>
        <end position="153"/>
    </location>
</feature>
<feature type="compositionally biased region" description="Basic and acidic residues" evidence="7">
    <location>
        <begin position="301"/>
        <end position="320"/>
    </location>
</feature>
<dbReference type="OrthoDB" id="423559at2759"/>
<dbReference type="SMART" id="SM00490">
    <property type="entry name" value="HELICc"/>
    <property type="match status" value="1"/>
</dbReference>
<dbReference type="SUPFAM" id="SSF52540">
    <property type="entry name" value="P-loop containing nucleoside triphosphate hydrolases"/>
    <property type="match status" value="2"/>
</dbReference>
<feature type="compositionally biased region" description="Acidic residues" evidence="7">
    <location>
        <begin position="938"/>
        <end position="952"/>
    </location>
</feature>
<dbReference type="Gene3D" id="3.40.50.10810">
    <property type="entry name" value="Tandem AAA-ATPase domain"/>
    <property type="match status" value="1"/>
</dbReference>
<dbReference type="GO" id="GO:0004386">
    <property type="term" value="F:helicase activity"/>
    <property type="evidence" value="ECO:0007669"/>
    <property type="project" value="UniProtKB-KW"/>
</dbReference>
<dbReference type="InterPro" id="IPR050628">
    <property type="entry name" value="SNF2_RAD54_helicase_TF"/>
</dbReference>
<feature type="compositionally biased region" description="Acidic residues" evidence="7">
    <location>
        <begin position="905"/>
        <end position="930"/>
    </location>
</feature>
<evidence type="ECO:0000256" key="4">
    <source>
        <dbReference type="ARBA" id="ARBA00022806"/>
    </source>
</evidence>
<evidence type="ECO:0000256" key="2">
    <source>
        <dbReference type="ARBA" id="ARBA00022741"/>
    </source>
</evidence>
<dbReference type="GO" id="GO:0005524">
    <property type="term" value="F:ATP binding"/>
    <property type="evidence" value="ECO:0007669"/>
    <property type="project" value="UniProtKB-KW"/>
</dbReference>
<gene>
    <name evidence="11" type="ORF">K461DRAFT_280755</name>
</gene>
<evidence type="ECO:0000256" key="7">
    <source>
        <dbReference type="SAM" id="MobiDB-lite"/>
    </source>
</evidence>
<keyword evidence="4" id="KW-0347">Helicase</keyword>
<evidence type="ECO:0000259" key="10">
    <source>
        <dbReference type="PROSITE" id="PS51194"/>
    </source>
</evidence>
<feature type="region of interest" description="Disordered" evidence="7">
    <location>
        <begin position="195"/>
        <end position="232"/>
    </location>
</feature>
<dbReference type="Pfam" id="PF00271">
    <property type="entry name" value="Helicase_C"/>
    <property type="match status" value="1"/>
</dbReference>
<feature type="compositionally biased region" description="Basic and acidic residues" evidence="7">
    <location>
        <begin position="221"/>
        <end position="230"/>
    </location>
</feature>
<feature type="compositionally biased region" description="Low complexity" evidence="7">
    <location>
        <begin position="977"/>
        <end position="986"/>
    </location>
</feature>
<accession>A0A9P4IXN6</accession>
<evidence type="ECO:0000256" key="3">
    <source>
        <dbReference type="ARBA" id="ARBA00022801"/>
    </source>
</evidence>
<keyword evidence="6" id="KW-0863">Zinc-finger</keyword>
<feature type="compositionally biased region" description="Polar residues" evidence="7">
    <location>
        <begin position="58"/>
        <end position="71"/>
    </location>
</feature>
<dbReference type="InterPro" id="IPR027417">
    <property type="entry name" value="P-loop_NTPase"/>
</dbReference>
<evidence type="ECO:0000259" key="9">
    <source>
        <dbReference type="PROSITE" id="PS51192"/>
    </source>
</evidence>